<protein>
    <submittedName>
        <fullName evidence="4">Class E sortase</fullName>
    </submittedName>
</protein>
<keyword evidence="3" id="KW-0472">Membrane</keyword>
<dbReference type="SUPFAM" id="SSF63817">
    <property type="entry name" value="Sortase"/>
    <property type="match status" value="1"/>
</dbReference>
<dbReference type="NCBIfam" id="NF033747">
    <property type="entry name" value="class_E_sortase"/>
    <property type="match status" value="1"/>
</dbReference>
<feature type="compositionally biased region" description="Polar residues" evidence="2">
    <location>
        <begin position="264"/>
        <end position="279"/>
    </location>
</feature>
<dbReference type="InterPro" id="IPR005754">
    <property type="entry name" value="Sortase"/>
</dbReference>
<evidence type="ECO:0000256" key="2">
    <source>
        <dbReference type="SAM" id="MobiDB-lite"/>
    </source>
</evidence>
<accession>A0ABY8G2B3</accession>
<dbReference type="InterPro" id="IPR023365">
    <property type="entry name" value="Sortase_dom-sf"/>
</dbReference>
<reference evidence="4 5" key="1">
    <citation type="submission" date="2023-03" db="EMBL/GenBank/DDBJ databases">
        <title>Complete genome of Arcanobacterium canis strain DSM 25104 isolated in 2010 from a canine otitis externa in Germany.</title>
        <authorList>
            <person name="Borowiak M."/>
            <person name="Kreitlow A."/>
            <person name="Malorny B."/>
            <person name="Laemmler C."/>
            <person name="Prenger-Berninghoff E."/>
            <person name="Ploetz M."/>
            <person name="Abdulmawjood A."/>
        </authorList>
    </citation>
    <scope>NUCLEOTIDE SEQUENCE [LARGE SCALE GENOMIC DNA]</scope>
    <source>
        <strain evidence="4 5">DSM 25104</strain>
    </source>
</reference>
<dbReference type="Pfam" id="PF04203">
    <property type="entry name" value="Sortase"/>
    <property type="match status" value="1"/>
</dbReference>
<sequence>MTKRKQSVFSAVIGVIGELLITAGVLIGLFIVWQVWYTDIAANKLQAETVEKTIKQWGSPPLKIGAPHYTDPQIKDVPTKEGQILGIMRIPSFGYGFEYTIREGVDMESILDKGNFGKYKNTALPGQVGNFSTAAHRQTFGAPMRNVAELKDGDPIVVETKDKYLVYRITTSDLIVDPTRVEVVAPDPYVAMAKHDVNAPGAQNATRRLLTITTCHPPFVSDQRWIIHAELDHWVDRADGRPIEIVDPKEVPANYKGPKPLSPLNPSTRTIAAQGAQQK</sequence>
<keyword evidence="5" id="KW-1185">Reference proteome</keyword>
<evidence type="ECO:0000313" key="4">
    <source>
        <dbReference type="EMBL" id="WFM83414.1"/>
    </source>
</evidence>
<proteinExistence type="predicted"/>
<evidence type="ECO:0000313" key="5">
    <source>
        <dbReference type="Proteomes" id="UP001215216"/>
    </source>
</evidence>
<name>A0ABY8G2B3_9ACTO</name>
<keyword evidence="1" id="KW-0378">Hydrolase</keyword>
<feature type="transmembrane region" description="Helical" evidence="3">
    <location>
        <begin position="12"/>
        <end position="36"/>
    </location>
</feature>
<organism evidence="4 5">
    <name type="scientific">Arcanobacterium canis</name>
    <dbReference type="NCBI Taxonomy" id="999183"/>
    <lineage>
        <taxon>Bacteria</taxon>
        <taxon>Bacillati</taxon>
        <taxon>Actinomycetota</taxon>
        <taxon>Actinomycetes</taxon>
        <taxon>Actinomycetales</taxon>
        <taxon>Actinomycetaceae</taxon>
        <taxon>Arcanobacterium</taxon>
    </lineage>
</organism>
<dbReference type="RefSeq" id="WP_278012809.1">
    <property type="nucleotide sequence ID" value="NZ_CP121208.1"/>
</dbReference>
<gene>
    <name evidence="4" type="ORF">P7079_00085</name>
</gene>
<dbReference type="InterPro" id="IPR042003">
    <property type="entry name" value="Sortase_E"/>
</dbReference>
<dbReference type="InterPro" id="IPR053465">
    <property type="entry name" value="Sortase_Class_E"/>
</dbReference>
<feature type="region of interest" description="Disordered" evidence="2">
    <location>
        <begin position="250"/>
        <end position="279"/>
    </location>
</feature>
<evidence type="ECO:0000256" key="1">
    <source>
        <dbReference type="ARBA" id="ARBA00022801"/>
    </source>
</evidence>
<dbReference type="CDD" id="cd05830">
    <property type="entry name" value="Sortase_E"/>
    <property type="match status" value="1"/>
</dbReference>
<keyword evidence="3" id="KW-1133">Transmembrane helix</keyword>
<dbReference type="Gene3D" id="2.40.260.10">
    <property type="entry name" value="Sortase"/>
    <property type="match status" value="1"/>
</dbReference>
<dbReference type="EMBL" id="CP121208">
    <property type="protein sequence ID" value="WFM83414.1"/>
    <property type="molecule type" value="Genomic_DNA"/>
</dbReference>
<dbReference type="Proteomes" id="UP001215216">
    <property type="component" value="Chromosome"/>
</dbReference>
<keyword evidence="3" id="KW-0812">Transmembrane</keyword>
<evidence type="ECO:0000256" key="3">
    <source>
        <dbReference type="SAM" id="Phobius"/>
    </source>
</evidence>